<accession>A0ABD3QIX4</accession>
<dbReference type="PANTHER" id="PTHR11070:SF2">
    <property type="entry name" value="ATP-DEPENDENT DNA HELICASE SRS2"/>
    <property type="match status" value="1"/>
</dbReference>
<feature type="region of interest" description="Disordered" evidence="10">
    <location>
        <begin position="507"/>
        <end position="542"/>
    </location>
</feature>
<keyword evidence="14" id="KW-1185">Reference proteome</keyword>
<evidence type="ECO:0000256" key="11">
    <source>
        <dbReference type="SAM" id="SignalP"/>
    </source>
</evidence>
<name>A0ABD3QIX4_9STRA</name>
<feature type="compositionally biased region" description="Low complexity" evidence="10">
    <location>
        <begin position="508"/>
        <end position="517"/>
    </location>
</feature>
<evidence type="ECO:0000313" key="13">
    <source>
        <dbReference type="EMBL" id="KAL3800403.1"/>
    </source>
</evidence>
<evidence type="ECO:0000256" key="6">
    <source>
        <dbReference type="ARBA" id="ARBA00034617"/>
    </source>
</evidence>
<feature type="compositionally biased region" description="Basic residues" evidence="10">
    <location>
        <begin position="519"/>
        <end position="533"/>
    </location>
</feature>
<comment type="caution">
    <text evidence="13">The sequence shown here is derived from an EMBL/GenBank/DDBJ whole genome shotgun (WGS) entry which is preliminary data.</text>
</comment>
<gene>
    <name evidence="13" type="ORF">ACHAW5_009081</name>
</gene>
<dbReference type="AlphaFoldDB" id="A0ABD3QIX4"/>
<evidence type="ECO:0000256" key="9">
    <source>
        <dbReference type="PROSITE-ProRule" id="PRU00560"/>
    </source>
</evidence>
<keyword evidence="5" id="KW-0413">Isomerase</keyword>
<evidence type="ECO:0000256" key="8">
    <source>
        <dbReference type="ARBA" id="ARBA00048988"/>
    </source>
</evidence>
<keyword evidence="3 9" id="KW-0347">Helicase</keyword>
<organism evidence="13 14">
    <name type="scientific">Stephanodiscus triporus</name>
    <dbReference type="NCBI Taxonomy" id="2934178"/>
    <lineage>
        <taxon>Eukaryota</taxon>
        <taxon>Sar</taxon>
        <taxon>Stramenopiles</taxon>
        <taxon>Ochrophyta</taxon>
        <taxon>Bacillariophyta</taxon>
        <taxon>Coscinodiscophyceae</taxon>
        <taxon>Thalassiosirophycidae</taxon>
        <taxon>Stephanodiscales</taxon>
        <taxon>Stephanodiscaceae</taxon>
        <taxon>Stephanodiscus</taxon>
    </lineage>
</organism>
<dbReference type="EMBL" id="JALLAZ020000215">
    <property type="protein sequence ID" value="KAL3800403.1"/>
    <property type="molecule type" value="Genomic_DNA"/>
</dbReference>
<dbReference type="PANTHER" id="PTHR11070">
    <property type="entry name" value="UVRD / RECB / PCRA DNA HELICASE FAMILY MEMBER"/>
    <property type="match status" value="1"/>
</dbReference>
<feature type="signal peptide" evidence="11">
    <location>
        <begin position="1"/>
        <end position="21"/>
    </location>
</feature>
<feature type="chain" id="PRO_5044809597" description="DNA 3'-5' helicase" evidence="11">
    <location>
        <begin position="22"/>
        <end position="1220"/>
    </location>
</feature>
<evidence type="ECO:0000259" key="12">
    <source>
        <dbReference type="PROSITE" id="PS51198"/>
    </source>
</evidence>
<comment type="catalytic activity">
    <reaction evidence="8">
        <text>ATP + H2O = ADP + phosphate + H(+)</text>
        <dbReference type="Rhea" id="RHEA:13065"/>
        <dbReference type="ChEBI" id="CHEBI:15377"/>
        <dbReference type="ChEBI" id="CHEBI:15378"/>
        <dbReference type="ChEBI" id="CHEBI:30616"/>
        <dbReference type="ChEBI" id="CHEBI:43474"/>
        <dbReference type="ChEBI" id="CHEBI:456216"/>
        <dbReference type="EC" id="5.6.2.4"/>
    </reaction>
</comment>
<protein>
    <recommendedName>
        <fullName evidence="7">DNA 3'-5' helicase</fullName>
        <ecNumber evidence="7">5.6.2.4</ecNumber>
    </recommendedName>
</protein>
<keyword evidence="1 9" id="KW-0547">Nucleotide-binding</keyword>
<sequence length="1220" mass="135535">MIRATVAVMAVLVLSSPSVSGVRAGAGIMLPDLTTAFQMPSFCVRRNAPPAYRRLGYSSDRLSVGFDSEDRRFPPTRENFDITIVHDRAIESTNGRRIRRLRSLENFNRANQTSSSSEVVSGKDGIIVGKRETASPREEDATAKFPLHRDNRLELELPYNDPSQLQAIKSNAPAILLPSGPGTGKSRVLSLRIAYLLQRHITMRKSGNIDAAMNGGVVCSDDCTPESMVILSFTNRDAERLKQRALDFLFCPQQSRDVVVDPDKTQQIRMRGETSRKLWAGTMHAFSFSILEKYGGSPLRVLPAREMYNRVSASLRSLLRSDIRGDGEDKVGGDNSLPNYAKIRKLRSRNLRALNDTGNSRSILFQNIVRCIDLWKEANVPLTFPEAALKASSMEGEAGRNSRNLEEFCVRKSCLELAIRLGIPKSSALLALEIYPEYQARHAVACTADPSDLAGMACRLLIERPDSLRLLRSKLKHIIVDEYQDMSVSQHNLLRLVVRGVVDEDDQAATTTGTDGTMHNKKRVRDQRRRRRLPVLLEPSEAASSLRNSNTLHQGYSVPTIFCAGDANQSIYGWRGGAPELTVHGFLRDFPQGIIAPLEVCYRLPNDIVEAAGMLLPMGFGGRGEDSGNAHSPETYKISPAAAVKLASSVRYSPPSSINDDSSRIFADNHIRLGNQLLLSKGVQKIEGTVIIHGVWDSREEAKYIASTIRLRSRERKSALITALRNFDDEVSFPTEKELQDLTDVAVMVRSSNQLHLLEEALNNAGIPFITDKKKEMGARPMEDGNSRSWLAQKQVGTAKTLQMNPVFLSTLHKSKGEEFDDVYLAGWTEGEFPHPDAISSNRVHEERRLAYVALTRARQRVVITHSFVKRVLTYGKDGRKKHVTGQVQPSRFLYELKPSYRIKDGTATSTGKSSGLTWLPSSDNEGTVWDRSPGIKEYVAGQNLPHSFRKAYQVPMGYVAKRSDLRRLSTVKFTPIASSGGPRAQKNVLGQTHIEIIEAGLRDIIVLGKKGSSKKFSSIFKEMLASCFQIRRGNALVFKSGAKSKQTQNESVYALVEASVDDLMMRPLGKCSATQLGHYLAYLMIKSTSNSASEELKLASGDTRKISHKMESYSRKESLDLIENGLRDIIVLGKKGASKEYLPIFKDMLSSLFQIRRGNALVIKSGSARNEYQRRQAESVYALIKASADDLVKRPLGRCTATQLGHYLAYLILTNAPNM</sequence>
<proteinExistence type="predicted"/>
<dbReference type="Pfam" id="PF13361">
    <property type="entry name" value="UvrD_C"/>
    <property type="match status" value="1"/>
</dbReference>
<evidence type="ECO:0000256" key="5">
    <source>
        <dbReference type="ARBA" id="ARBA00023235"/>
    </source>
</evidence>
<dbReference type="InterPro" id="IPR000212">
    <property type="entry name" value="DNA_helicase_UvrD/REP"/>
</dbReference>
<evidence type="ECO:0000256" key="3">
    <source>
        <dbReference type="ARBA" id="ARBA00022806"/>
    </source>
</evidence>
<evidence type="ECO:0000256" key="7">
    <source>
        <dbReference type="ARBA" id="ARBA00034808"/>
    </source>
</evidence>
<evidence type="ECO:0000313" key="14">
    <source>
        <dbReference type="Proteomes" id="UP001530315"/>
    </source>
</evidence>
<comment type="catalytic activity">
    <reaction evidence="6">
        <text>Couples ATP hydrolysis with the unwinding of duplex DNA by translocating in the 3'-5' direction.</text>
        <dbReference type="EC" id="5.6.2.4"/>
    </reaction>
</comment>
<dbReference type="GO" id="GO:0016787">
    <property type="term" value="F:hydrolase activity"/>
    <property type="evidence" value="ECO:0007669"/>
    <property type="project" value="UniProtKB-UniRule"/>
</dbReference>
<reference evidence="13 14" key="1">
    <citation type="submission" date="2024-10" db="EMBL/GenBank/DDBJ databases">
        <title>Updated reference genomes for cyclostephanoid diatoms.</title>
        <authorList>
            <person name="Roberts W.R."/>
            <person name="Alverson A.J."/>
        </authorList>
    </citation>
    <scope>NUCLEOTIDE SEQUENCE [LARGE SCALE GENOMIC DNA]</scope>
    <source>
        <strain evidence="13 14">AJA276-08</strain>
    </source>
</reference>
<dbReference type="Gene3D" id="3.40.50.300">
    <property type="entry name" value="P-loop containing nucleotide triphosphate hydrolases"/>
    <property type="match status" value="4"/>
</dbReference>
<keyword evidence="11" id="KW-0732">Signal</keyword>
<dbReference type="InterPro" id="IPR027417">
    <property type="entry name" value="P-loop_NTPase"/>
</dbReference>
<evidence type="ECO:0000256" key="4">
    <source>
        <dbReference type="ARBA" id="ARBA00022840"/>
    </source>
</evidence>
<dbReference type="PROSITE" id="PS51198">
    <property type="entry name" value="UVRD_HELICASE_ATP_BIND"/>
    <property type="match status" value="1"/>
</dbReference>
<feature type="domain" description="UvrD-like helicase ATP-binding" evidence="12">
    <location>
        <begin position="158"/>
        <end position="605"/>
    </location>
</feature>
<keyword evidence="2 9" id="KW-0378">Hydrolase</keyword>
<evidence type="ECO:0000256" key="1">
    <source>
        <dbReference type="ARBA" id="ARBA00022741"/>
    </source>
</evidence>
<dbReference type="InterPro" id="IPR014017">
    <property type="entry name" value="DNA_helicase_UvrD-like_C"/>
</dbReference>
<dbReference type="GO" id="GO:0043138">
    <property type="term" value="F:3'-5' DNA helicase activity"/>
    <property type="evidence" value="ECO:0007669"/>
    <property type="project" value="UniProtKB-EC"/>
</dbReference>
<dbReference type="Proteomes" id="UP001530315">
    <property type="component" value="Unassembled WGS sequence"/>
</dbReference>
<evidence type="ECO:0000256" key="10">
    <source>
        <dbReference type="SAM" id="MobiDB-lite"/>
    </source>
</evidence>
<dbReference type="GO" id="GO:0005524">
    <property type="term" value="F:ATP binding"/>
    <property type="evidence" value="ECO:0007669"/>
    <property type="project" value="UniProtKB-UniRule"/>
</dbReference>
<dbReference type="Pfam" id="PF00580">
    <property type="entry name" value="UvrD-helicase"/>
    <property type="match status" value="1"/>
</dbReference>
<keyword evidence="4 9" id="KW-0067">ATP-binding</keyword>
<evidence type="ECO:0000256" key="2">
    <source>
        <dbReference type="ARBA" id="ARBA00022801"/>
    </source>
</evidence>
<dbReference type="SUPFAM" id="SSF52540">
    <property type="entry name" value="P-loop containing nucleoside triphosphate hydrolases"/>
    <property type="match status" value="1"/>
</dbReference>
<dbReference type="InterPro" id="IPR014016">
    <property type="entry name" value="UvrD-like_ATP-bd"/>
</dbReference>
<feature type="binding site" evidence="9">
    <location>
        <begin position="179"/>
        <end position="186"/>
    </location>
    <ligand>
        <name>ATP</name>
        <dbReference type="ChEBI" id="CHEBI:30616"/>
    </ligand>
</feature>
<dbReference type="EC" id="5.6.2.4" evidence="7"/>